<accession>M2PDA6</accession>
<protein>
    <submittedName>
        <fullName evidence="1">Uncharacterized protein</fullName>
    </submittedName>
</protein>
<dbReference type="OrthoDB" id="2669721at2759"/>
<dbReference type="EMBL" id="KB445805">
    <property type="protein sequence ID" value="EMD33759.1"/>
    <property type="molecule type" value="Genomic_DNA"/>
</dbReference>
<gene>
    <name evidence="1" type="ORF">CERSUDRAFT_67897</name>
</gene>
<evidence type="ECO:0000313" key="1">
    <source>
        <dbReference type="EMBL" id="EMD33759.1"/>
    </source>
</evidence>
<dbReference type="PANTHER" id="PTHR46579:SF1">
    <property type="entry name" value="F5_8 TYPE C DOMAIN-CONTAINING PROTEIN"/>
    <property type="match status" value="1"/>
</dbReference>
<dbReference type="STRING" id="914234.M2PDA6"/>
<proteinExistence type="predicted"/>
<reference evidence="1 2" key="1">
    <citation type="journal article" date="2012" name="Proc. Natl. Acad. Sci. U.S.A.">
        <title>Comparative genomics of Ceriporiopsis subvermispora and Phanerochaete chrysosporium provide insight into selective ligninolysis.</title>
        <authorList>
            <person name="Fernandez-Fueyo E."/>
            <person name="Ruiz-Duenas F.J."/>
            <person name="Ferreira P."/>
            <person name="Floudas D."/>
            <person name="Hibbett D.S."/>
            <person name="Canessa P."/>
            <person name="Larrondo L.F."/>
            <person name="James T.Y."/>
            <person name="Seelenfreund D."/>
            <person name="Lobos S."/>
            <person name="Polanco R."/>
            <person name="Tello M."/>
            <person name="Honda Y."/>
            <person name="Watanabe T."/>
            <person name="Watanabe T."/>
            <person name="Ryu J.S."/>
            <person name="Kubicek C.P."/>
            <person name="Schmoll M."/>
            <person name="Gaskell J."/>
            <person name="Hammel K.E."/>
            <person name="St John F.J."/>
            <person name="Vanden Wymelenberg A."/>
            <person name="Sabat G."/>
            <person name="Splinter BonDurant S."/>
            <person name="Syed K."/>
            <person name="Yadav J.S."/>
            <person name="Doddapaneni H."/>
            <person name="Subramanian V."/>
            <person name="Lavin J.L."/>
            <person name="Oguiza J.A."/>
            <person name="Perez G."/>
            <person name="Pisabarro A.G."/>
            <person name="Ramirez L."/>
            <person name="Santoyo F."/>
            <person name="Master E."/>
            <person name="Coutinho P.M."/>
            <person name="Henrissat B."/>
            <person name="Lombard V."/>
            <person name="Magnuson J.K."/>
            <person name="Kuees U."/>
            <person name="Hori C."/>
            <person name="Igarashi K."/>
            <person name="Samejima M."/>
            <person name="Held B.W."/>
            <person name="Barry K.W."/>
            <person name="LaButti K.M."/>
            <person name="Lapidus A."/>
            <person name="Lindquist E.A."/>
            <person name="Lucas S.M."/>
            <person name="Riley R."/>
            <person name="Salamov A.A."/>
            <person name="Hoffmeister D."/>
            <person name="Schwenk D."/>
            <person name="Hadar Y."/>
            <person name="Yarden O."/>
            <person name="de Vries R.P."/>
            <person name="Wiebenga A."/>
            <person name="Stenlid J."/>
            <person name="Eastwood D."/>
            <person name="Grigoriev I.V."/>
            <person name="Berka R.M."/>
            <person name="Blanchette R.A."/>
            <person name="Kersten P."/>
            <person name="Martinez A.T."/>
            <person name="Vicuna R."/>
            <person name="Cullen D."/>
        </authorList>
    </citation>
    <scope>NUCLEOTIDE SEQUENCE [LARGE SCALE GENOMIC DNA]</scope>
    <source>
        <strain evidence="1 2">B</strain>
    </source>
</reference>
<evidence type="ECO:0000313" key="2">
    <source>
        <dbReference type="Proteomes" id="UP000016930"/>
    </source>
</evidence>
<keyword evidence="2" id="KW-1185">Reference proteome</keyword>
<organism evidence="1 2">
    <name type="scientific">Ceriporiopsis subvermispora (strain B)</name>
    <name type="common">White-rot fungus</name>
    <name type="synonym">Gelatoporia subvermispora</name>
    <dbReference type="NCBI Taxonomy" id="914234"/>
    <lineage>
        <taxon>Eukaryota</taxon>
        <taxon>Fungi</taxon>
        <taxon>Dikarya</taxon>
        <taxon>Basidiomycota</taxon>
        <taxon>Agaricomycotina</taxon>
        <taxon>Agaricomycetes</taxon>
        <taxon>Polyporales</taxon>
        <taxon>Gelatoporiaceae</taxon>
        <taxon>Gelatoporia</taxon>
    </lineage>
</organism>
<dbReference type="AlphaFoldDB" id="M2PDA6"/>
<dbReference type="PANTHER" id="PTHR46579">
    <property type="entry name" value="F5/8 TYPE C DOMAIN-CONTAINING PROTEIN-RELATED"/>
    <property type="match status" value="1"/>
</dbReference>
<name>M2PDA6_CERS8</name>
<dbReference type="Proteomes" id="UP000016930">
    <property type="component" value="Unassembled WGS sequence"/>
</dbReference>
<sequence>MHLASLNITDLFLNLWRGSLECDKNDNKNTWDWAVLQGDVWQEHGDAVAKATPYLPGSFDRPPRNPCEKISSGYKAWEFLLYFYALGPALFRGVLPDKYWRHYCKLVAAIRLLHQRSITRSQVITAHHYLTEFIQEFEELYYQRMLARVHFCRQSIHLLWHLAQEVVRVGPPAYYTQWTMERTIGNLGEEIKQPSKPYANLSERAVRRAQSSALKAVIPQFAPPPFRWPHGSYDIGAGYALLRALDRSPQFITGPAALAVRTYLQEHGCDVEHWRPTLVRWARLRLATGQNARSAWKECQKPLDKLRTSRNVKVNLNGNVHFAEVQYFFLARIGTTKRALALVSLYSPPDVNLLQISHHTVYSCEYRGQDSLAVIEAKDISSVVAVVPESPTALAHSGRPNAHSRCFVAEKLGLEVADLSGLGELLTDEDYEDHDPIELEQT</sequence>
<dbReference type="HOGENOM" id="CLU_047287_0_0_1"/>